<dbReference type="AlphaFoldDB" id="B9M1T6"/>
<dbReference type="STRING" id="316067.Geob_0870"/>
<keyword evidence="1 4" id="KW-0349">Heme</keyword>
<dbReference type="GO" id="GO:0020037">
    <property type="term" value="F:heme binding"/>
    <property type="evidence" value="ECO:0007669"/>
    <property type="project" value="InterPro"/>
</dbReference>
<keyword evidence="7" id="KW-1185">Reference proteome</keyword>
<keyword evidence="2 4" id="KW-0479">Metal-binding</keyword>
<sequence>MKMTPALLIVGALMVFWASTFVIIGLPVMTMSDKPSEIWRPMTSAEREGHRLYVQNGCSYCHSLFIRINDWDIGAERIAESGDYVAQEPAILGSERTGPDLSQEGGEHSDDWHKAHFINPRYTSPISLMPSWEFLGEEKIRKLTAYIQALGWKMADVRVARQQQWKQQAVTAYESGADANIKWLHGQVPVVWRPMPNPYPASPAALLRGKRIYQEFCINCHGPIGDGKGPAASHLYPPPLDFTTLRRHLEANRYIGGIFYYQIMNGITGTAMPYFKKHLESEKIWDLANYLGVSFLGYTDANIGPRGIDASFEELWRNQYRPPSKTGE</sequence>
<dbReference type="RefSeq" id="WP_012645961.1">
    <property type="nucleotide sequence ID" value="NC_011979.1"/>
</dbReference>
<evidence type="ECO:0000259" key="5">
    <source>
        <dbReference type="PROSITE" id="PS51007"/>
    </source>
</evidence>
<gene>
    <name evidence="6" type="primary">ccoP</name>
    <name evidence="6" type="ordered locus">Geob_0870</name>
</gene>
<name>B9M1T6_GEODF</name>
<dbReference type="OrthoDB" id="9805440at2"/>
<dbReference type="InterPro" id="IPR009056">
    <property type="entry name" value="Cyt_c-like_dom"/>
</dbReference>
<evidence type="ECO:0000256" key="2">
    <source>
        <dbReference type="ARBA" id="ARBA00022723"/>
    </source>
</evidence>
<evidence type="ECO:0000256" key="4">
    <source>
        <dbReference type="PROSITE-ProRule" id="PRU00433"/>
    </source>
</evidence>
<evidence type="ECO:0000313" key="6">
    <source>
        <dbReference type="EMBL" id="ACM19232.1"/>
    </source>
</evidence>
<dbReference type="eggNOG" id="COG2993">
    <property type="taxonomic scope" value="Bacteria"/>
</dbReference>
<dbReference type="Pfam" id="PF13442">
    <property type="entry name" value="Cytochrome_CBB3"/>
    <property type="match status" value="1"/>
</dbReference>
<dbReference type="HOGENOM" id="CLU_050647_0_0_7"/>
<dbReference type="SUPFAM" id="SSF46626">
    <property type="entry name" value="Cytochrome c"/>
    <property type="match status" value="2"/>
</dbReference>
<dbReference type="KEGG" id="geo:Geob_0870"/>
<accession>B9M1T6</accession>
<dbReference type="Pfam" id="PF02433">
    <property type="entry name" value="FixO"/>
    <property type="match status" value="1"/>
</dbReference>
<dbReference type="EMBL" id="CP001390">
    <property type="protein sequence ID" value="ACM19232.1"/>
    <property type="molecule type" value="Genomic_DNA"/>
</dbReference>
<dbReference type="PROSITE" id="PS51007">
    <property type="entry name" value="CYTC"/>
    <property type="match status" value="2"/>
</dbReference>
<dbReference type="GO" id="GO:0046872">
    <property type="term" value="F:metal ion binding"/>
    <property type="evidence" value="ECO:0007669"/>
    <property type="project" value="UniProtKB-KW"/>
</dbReference>
<dbReference type="eggNOG" id="COG2010">
    <property type="taxonomic scope" value="Bacteria"/>
</dbReference>
<dbReference type="InterPro" id="IPR036909">
    <property type="entry name" value="Cyt_c-like_dom_sf"/>
</dbReference>
<evidence type="ECO:0000256" key="1">
    <source>
        <dbReference type="ARBA" id="ARBA00022617"/>
    </source>
</evidence>
<feature type="domain" description="Cytochrome c" evidence="5">
    <location>
        <begin position="44"/>
        <end position="151"/>
    </location>
</feature>
<protein>
    <submittedName>
        <fullName evidence="6">Cytochrome c oxidase, cbb3-type, diheme subunit</fullName>
    </submittedName>
</protein>
<organism evidence="6 7">
    <name type="scientific">Geotalea daltonii (strain DSM 22248 / JCM 15807 / FRC-32)</name>
    <name type="common">Geobacter daltonii</name>
    <dbReference type="NCBI Taxonomy" id="316067"/>
    <lineage>
        <taxon>Bacteria</taxon>
        <taxon>Pseudomonadati</taxon>
        <taxon>Thermodesulfobacteriota</taxon>
        <taxon>Desulfuromonadia</taxon>
        <taxon>Geobacterales</taxon>
        <taxon>Geobacteraceae</taxon>
        <taxon>Geotalea</taxon>
    </lineage>
</organism>
<reference evidence="6 7" key="1">
    <citation type="submission" date="2009-01" db="EMBL/GenBank/DDBJ databases">
        <title>Complete sequence of Geobacter sp. FRC-32.</title>
        <authorList>
            <consortium name="US DOE Joint Genome Institute"/>
            <person name="Lucas S."/>
            <person name="Copeland A."/>
            <person name="Lapidus A."/>
            <person name="Glavina del Rio T."/>
            <person name="Dalin E."/>
            <person name="Tice H."/>
            <person name="Bruce D."/>
            <person name="Goodwin L."/>
            <person name="Pitluck S."/>
            <person name="Saunders E."/>
            <person name="Brettin T."/>
            <person name="Detter J.C."/>
            <person name="Han C."/>
            <person name="Larimer F."/>
            <person name="Land M."/>
            <person name="Hauser L."/>
            <person name="Kyrpides N."/>
            <person name="Ovchinnikova G."/>
            <person name="Kostka J."/>
            <person name="Richardson P."/>
        </authorList>
    </citation>
    <scope>NUCLEOTIDE SEQUENCE [LARGE SCALE GENOMIC DNA]</scope>
    <source>
        <strain evidence="7">DSM 22248 / JCM 15807 / FRC-32</strain>
    </source>
</reference>
<proteinExistence type="predicted"/>
<dbReference type="Gene3D" id="1.10.760.10">
    <property type="entry name" value="Cytochrome c-like domain"/>
    <property type="match status" value="2"/>
</dbReference>
<keyword evidence="3 4" id="KW-0408">Iron</keyword>
<dbReference type="InterPro" id="IPR003468">
    <property type="entry name" value="Cyt_c_oxidase_monohaem-su/FixO"/>
</dbReference>
<dbReference type="Proteomes" id="UP000007721">
    <property type="component" value="Chromosome"/>
</dbReference>
<dbReference type="GO" id="GO:0009055">
    <property type="term" value="F:electron transfer activity"/>
    <property type="evidence" value="ECO:0007669"/>
    <property type="project" value="InterPro"/>
</dbReference>
<evidence type="ECO:0000256" key="3">
    <source>
        <dbReference type="ARBA" id="ARBA00023004"/>
    </source>
</evidence>
<evidence type="ECO:0000313" key="7">
    <source>
        <dbReference type="Proteomes" id="UP000007721"/>
    </source>
</evidence>
<feature type="domain" description="Cytochrome c" evidence="5">
    <location>
        <begin position="204"/>
        <end position="295"/>
    </location>
</feature>